<keyword evidence="9 14" id="KW-0406">Ion transport</keyword>
<dbReference type="InterPro" id="IPR011851">
    <property type="entry name" value="Na/Pro_symporter"/>
</dbReference>
<proteinExistence type="inferred from homology"/>
<evidence type="ECO:0000256" key="11">
    <source>
        <dbReference type="ARBA" id="ARBA00023201"/>
    </source>
</evidence>
<evidence type="ECO:0000256" key="6">
    <source>
        <dbReference type="ARBA" id="ARBA00022847"/>
    </source>
</evidence>
<dbReference type="EMBL" id="CP115965">
    <property type="protein sequence ID" value="WZW97897.1"/>
    <property type="molecule type" value="Genomic_DNA"/>
</dbReference>
<evidence type="ECO:0000256" key="5">
    <source>
        <dbReference type="ARBA" id="ARBA00022692"/>
    </source>
</evidence>
<evidence type="ECO:0000256" key="2">
    <source>
        <dbReference type="ARBA" id="ARBA00006434"/>
    </source>
</evidence>
<feature type="transmembrane region" description="Helical" evidence="14">
    <location>
        <begin position="316"/>
        <end position="338"/>
    </location>
</feature>
<dbReference type="Proteomes" id="UP001434337">
    <property type="component" value="Chromosome"/>
</dbReference>
<feature type="transmembrane region" description="Helical" evidence="14">
    <location>
        <begin position="393"/>
        <end position="417"/>
    </location>
</feature>
<dbReference type="Gene3D" id="1.20.1730.10">
    <property type="entry name" value="Sodium/glucose cotransporter"/>
    <property type="match status" value="1"/>
</dbReference>
<evidence type="ECO:0000256" key="9">
    <source>
        <dbReference type="ARBA" id="ARBA00023065"/>
    </source>
</evidence>
<comment type="function">
    <text evidence="14">Catalyzes the sodium-dependent uptake of extracellular L-proline.</text>
</comment>
<dbReference type="CDD" id="cd11475">
    <property type="entry name" value="SLC5sbd_PutP"/>
    <property type="match status" value="1"/>
</dbReference>
<sequence length="490" mass="50953">MGTDLIWQVVSMLIYLIAMVTIGFVAQARTTDLGDFMLGGRGLGPFVAALSAGASDMSGWLLMGLPGALYLSGLVELWIAVGLTVGAWLNWKFVAPRLRAYTQLAADSITLPSYLGARLRDPYAIRLVAGAIILVFFTLYVSSGMVAGGTFFESSFGLPYLAGMLLVAGVTVLYTLVGGFLAVSWTDVVQGCMMVTALVLLPIVGVIHVGGPGAMLDAINAVDPSLLSFTSGATVVGVVSSLSWGLGYFGQPHILVRFMALTDAAEATAGRRIGITWMVLSCLGAAATALVGIAVYTHDTGQLANPEAVFITLGQLLFHPLLAGFLLAAILAAIMSTISSQLLVTSSALVEDIFRAFAGREISARGGLWLGRAGVLLVSVVAALLALNPSGTILDLVAFAWAGFGAGFGPTILLSLFWRRLTSVGALAGMIVGALVVFWWGSVDGGLFDLYEIVPGFLANLLVAVGVSRLTGTPAGVDAEFDEVAALARH</sequence>
<dbReference type="Pfam" id="PF00474">
    <property type="entry name" value="SSF"/>
    <property type="match status" value="1"/>
</dbReference>
<feature type="transmembrane region" description="Helical" evidence="14">
    <location>
        <begin position="161"/>
        <end position="183"/>
    </location>
</feature>
<evidence type="ECO:0000256" key="1">
    <source>
        <dbReference type="ARBA" id="ARBA00004651"/>
    </source>
</evidence>
<dbReference type="InterPro" id="IPR050277">
    <property type="entry name" value="Sodium:Solute_Symporter"/>
</dbReference>
<gene>
    <name evidence="15" type="primary">putP</name>
    <name evidence="15" type="ORF">PCC79_13495</name>
</gene>
<dbReference type="PANTHER" id="PTHR48086:SF3">
    <property type="entry name" value="SODIUM_PROLINE SYMPORTER"/>
    <property type="match status" value="1"/>
</dbReference>
<feature type="transmembrane region" description="Helical" evidence="14">
    <location>
        <begin position="424"/>
        <end position="441"/>
    </location>
</feature>
<dbReference type="InterPro" id="IPR001734">
    <property type="entry name" value="Na/solute_symporter"/>
</dbReference>
<dbReference type="PROSITE" id="PS00457">
    <property type="entry name" value="NA_SOLUT_SYMP_2"/>
    <property type="match status" value="1"/>
</dbReference>
<dbReference type="PROSITE" id="PS00456">
    <property type="entry name" value="NA_SOLUT_SYMP_1"/>
    <property type="match status" value="1"/>
</dbReference>
<keyword evidence="16" id="KW-1185">Reference proteome</keyword>
<keyword evidence="10 14" id="KW-0472">Membrane</keyword>
<keyword evidence="11 14" id="KW-0739">Sodium transport</keyword>
<evidence type="ECO:0000256" key="3">
    <source>
        <dbReference type="ARBA" id="ARBA00022448"/>
    </source>
</evidence>
<dbReference type="NCBIfam" id="TIGR02121">
    <property type="entry name" value="Na_Pro_sym"/>
    <property type="match status" value="1"/>
</dbReference>
<organism evidence="15 16">
    <name type="scientific">Propioniciclava soli</name>
    <dbReference type="NCBI Taxonomy" id="2775081"/>
    <lineage>
        <taxon>Bacteria</taxon>
        <taxon>Bacillati</taxon>
        <taxon>Actinomycetota</taxon>
        <taxon>Actinomycetes</taxon>
        <taxon>Propionibacteriales</taxon>
        <taxon>Propionibacteriaceae</taxon>
        <taxon>Propioniciclava</taxon>
    </lineage>
</organism>
<evidence type="ECO:0000256" key="10">
    <source>
        <dbReference type="ARBA" id="ARBA00023136"/>
    </source>
</evidence>
<accession>A0ABZ3C529</accession>
<dbReference type="PROSITE" id="PS50283">
    <property type="entry name" value="NA_SOLUT_SYMP_3"/>
    <property type="match status" value="1"/>
</dbReference>
<evidence type="ECO:0000256" key="13">
    <source>
        <dbReference type="RuleBase" id="RU362091"/>
    </source>
</evidence>
<evidence type="ECO:0000256" key="12">
    <source>
        <dbReference type="ARBA" id="ARBA00033708"/>
    </source>
</evidence>
<keyword evidence="8 14" id="KW-0915">Sodium</keyword>
<feature type="transmembrane region" description="Helical" evidence="14">
    <location>
        <begin position="453"/>
        <end position="471"/>
    </location>
</feature>
<dbReference type="PANTHER" id="PTHR48086">
    <property type="entry name" value="SODIUM/PROLINE SYMPORTER-RELATED"/>
    <property type="match status" value="1"/>
</dbReference>
<feature type="transmembrane region" description="Helical" evidence="14">
    <location>
        <begin position="6"/>
        <end position="26"/>
    </location>
</feature>
<keyword evidence="4 14" id="KW-1003">Cell membrane</keyword>
<evidence type="ECO:0000313" key="16">
    <source>
        <dbReference type="Proteomes" id="UP001434337"/>
    </source>
</evidence>
<evidence type="ECO:0000256" key="4">
    <source>
        <dbReference type="ARBA" id="ARBA00022475"/>
    </source>
</evidence>
<feature type="transmembrane region" description="Helical" evidence="14">
    <location>
        <begin position="226"/>
        <end position="249"/>
    </location>
</feature>
<comment type="subcellular location">
    <subcellularLocation>
        <location evidence="1 14">Cell membrane</location>
        <topology evidence="1 14">Multi-pass membrane protein</topology>
    </subcellularLocation>
</comment>
<feature type="transmembrane region" description="Helical" evidence="14">
    <location>
        <begin position="275"/>
        <end position="296"/>
    </location>
</feature>
<name>A0ABZ3C529_9ACTN</name>
<evidence type="ECO:0000256" key="14">
    <source>
        <dbReference type="RuleBase" id="RU366012"/>
    </source>
</evidence>
<keyword evidence="14" id="KW-0029">Amino-acid transport</keyword>
<evidence type="ECO:0000256" key="7">
    <source>
        <dbReference type="ARBA" id="ARBA00022989"/>
    </source>
</evidence>
<comment type="similarity">
    <text evidence="2 13">Belongs to the sodium:solute symporter (SSF) (TC 2.A.21) family.</text>
</comment>
<dbReference type="InterPro" id="IPR038377">
    <property type="entry name" value="Na/Glc_symporter_sf"/>
</dbReference>
<feature type="transmembrane region" description="Helical" evidence="14">
    <location>
        <begin position="195"/>
        <end position="214"/>
    </location>
</feature>
<keyword evidence="5 14" id="KW-0812">Transmembrane</keyword>
<keyword evidence="7 14" id="KW-1133">Transmembrane helix</keyword>
<keyword evidence="6 14" id="KW-0769">Symport</keyword>
<keyword evidence="3 14" id="KW-0813">Transport</keyword>
<evidence type="ECO:0000256" key="8">
    <source>
        <dbReference type="ARBA" id="ARBA00023053"/>
    </source>
</evidence>
<comment type="catalytic activity">
    <reaction evidence="12">
        <text>L-proline(in) + Na(+)(in) = L-proline(out) + Na(+)(out)</text>
        <dbReference type="Rhea" id="RHEA:28967"/>
        <dbReference type="ChEBI" id="CHEBI:29101"/>
        <dbReference type="ChEBI" id="CHEBI:60039"/>
    </reaction>
</comment>
<dbReference type="RefSeq" id="WP_342372135.1">
    <property type="nucleotide sequence ID" value="NZ_CP115965.1"/>
</dbReference>
<dbReference type="NCBIfam" id="TIGR00813">
    <property type="entry name" value="sss"/>
    <property type="match status" value="1"/>
</dbReference>
<evidence type="ECO:0000313" key="15">
    <source>
        <dbReference type="EMBL" id="WZW97897.1"/>
    </source>
</evidence>
<feature type="transmembrane region" description="Helical" evidence="14">
    <location>
        <begin position="68"/>
        <end position="89"/>
    </location>
</feature>
<protein>
    <recommendedName>
        <fullName evidence="14">Sodium/proline symporter</fullName>
    </recommendedName>
    <alternativeName>
        <fullName evidence="14">Proline permease</fullName>
    </alternativeName>
</protein>
<reference evidence="15 16" key="1">
    <citation type="journal article" date="2023" name="Environ Microbiome">
        <title>A coral-associated actinobacterium mitigates coral bleaching under heat stress.</title>
        <authorList>
            <person name="Li J."/>
            <person name="Zou Y."/>
            <person name="Li Q."/>
            <person name="Zhang J."/>
            <person name="Bourne D.G."/>
            <person name="Lyu Y."/>
            <person name="Liu C."/>
            <person name="Zhang S."/>
        </authorList>
    </citation>
    <scope>NUCLEOTIDE SEQUENCE [LARGE SCALE GENOMIC DNA]</scope>
    <source>
        <strain evidence="15 16">SCSIO 13291</strain>
    </source>
</reference>
<feature type="transmembrane region" description="Helical" evidence="14">
    <location>
        <begin position="123"/>
        <end position="141"/>
    </location>
</feature>
<dbReference type="InterPro" id="IPR018212">
    <property type="entry name" value="Na/solute_symporter_CS"/>
</dbReference>
<feature type="transmembrane region" description="Helical" evidence="14">
    <location>
        <begin position="369"/>
        <end position="387"/>
    </location>
</feature>